<dbReference type="InterPro" id="IPR001314">
    <property type="entry name" value="Peptidase_S1A"/>
</dbReference>
<accession>A0A2W5KA30</accession>
<feature type="domain" description="Peptidase S1" evidence="2">
    <location>
        <begin position="24"/>
        <end position="249"/>
    </location>
</feature>
<dbReference type="GO" id="GO:0006508">
    <property type="term" value="P:proteolysis"/>
    <property type="evidence" value="ECO:0007669"/>
    <property type="project" value="InterPro"/>
</dbReference>
<dbReference type="InterPro" id="IPR018114">
    <property type="entry name" value="TRYPSIN_HIS"/>
</dbReference>
<feature type="chain" id="PRO_5015876010" description="Peptidase S1 domain-containing protein" evidence="1">
    <location>
        <begin position="18"/>
        <end position="249"/>
    </location>
</feature>
<evidence type="ECO:0000259" key="2">
    <source>
        <dbReference type="PROSITE" id="PS50240"/>
    </source>
</evidence>
<evidence type="ECO:0000313" key="3">
    <source>
        <dbReference type="EMBL" id="PZQ13976.1"/>
    </source>
</evidence>
<gene>
    <name evidence="3" type="ORF">DI564_10415</name>
</gene>
<dbReference type="InterPro" id="IPR009003">
    <property type="entry name" value="Peptidase_S1_PA"/>
</dbReference>
<proteinExistence type="predicted"/>
<dbReference type="Proteomes" id="UP000249046">
    <property type="component" value="Unassembled WGS sequence"/>
</dbReference>
<dbReference type="PRINTS" id="PR00722">
    <property type="entry name" value="CHYMOTRYPSIN"/>
</dbReference>
<dbReference type="PROSITE" id="PS50240">
    <property type="entry name" value="TRYPSIN_DOM"/>
    <property type="match status" value="1"/>
</dbReference>
<dbReference type="EMBL" id="QFPO01000008">
    <property type="protein sequence ID" value="PZQ13976.1"/>
    <property type="molecule type" value="Genomic_DNA"/>
</dbReference>
<dbReference type="SUPFAM" id="SSF50494">
    <property type="entry name" value="Trypsin-like serine proteases"/>
    <property type="match status" value="1"/>
</dbReference>
<reference evidence="3 4" key="1">
    <citation type="submission" date="2017-08" db="EMBL/GenBank/DDBJ databases">
        <title>Infants hospitalized years apart are colonized by the same room-sourced microbial strains.</title>
        <authorList>
            <person name="Brooks B."/>
            <person name="Olm M.R."/>
            <person name="Firek B.A."/>
            <person name="Baker R."/>
            <person name="Thomas B.C."/>
            <person name="Morowitz M.J."/>
            <person name="Banfield J.F."/>
        </authorList>
    </citation>
    <scope>NUCLEOTIDE SEQUENCE [LARGE SCALE GENOMIC DNA]</scope>
    <source>
        <strain evidence="3">S2_005_003_R2_42</strain>
    </source>
</reference>
<dbReference type="InterPro" id="IPR001254">
    <property type="entry name" value="Trypsin_dom"/>
</dbReference>
<keyword evidence="1" id="KW-0732">Signal</keyword>
<sequence length="249" mass="26188">MHALTLAAALLAYPAPAADQMPTIIGGELSGRWPGVGALLHGQRFGCTAFLVAPDVVMTAAHCIGSAKIPPPDVFFTGPDLDHVLNRYPIADITPHPDYDPATARYDLAMIRLAVPATEPVVEVATTPLSEADGGRLVWLVGYGLDENDESMRKRIGSTVIGGVIGDNVIIDGLPQACYGDSGSPLLRIGANGQPVAIGVASYIDDALCEGSTYYQRIDRALPFVLGFGDICVEDSRCSDALFASGFDD</sequence>
<dbReference type="PANTHER" id="PTHR24260">
    <property type="match status" value="1"/>
</dbReference>
<dbReference type="InterPro" id="IPR043504">
    <property type="entry name" value="Peptidase_S1_PA_chymotrypsin"/>
</dbReference>
<evidence type="ECO:0000256" key="1">
    <source>
        <dbReference type="SAM" id="SignalP"/>
    </source>
</evidence>
<dbReference type="PANTHER" id="PTHR24260:SF136">
    <property type="entry name" value="GH08193P-RELATED"/>
    <property type="match status" value="1"/>
</dbReference>
<dbReference type="InterPro" id="IPR051333">
    <property type="entry name" value="CLIP_Serine_Protease"/>
</dbReference>
<dbReference type="Pfam" id="PF00089">
    <property type="entry name" value="Trypsin"/>
    <property type="match status" value="1"/>
</dbReference>
<comment type="caution">
    <text evidence="3">The sequence shown here is derived from an EMBL/GenBank/DDBJ whole genome shotgun (WGS) entry which is preliminary data.</text>
</comment>
<protein>
    <recommendedName>
        <fullName evidence="2">Peptidase S1 domain-containing protein</fullName>
    </recommendedName>
</protein>
<feature type="signal peptide" evidence="1">
    <location>
        <begin position="1"/>
        <end position="17"/>
    </location>
</feature>
<dbReference type="SMART" id="SM00020">
    <property type="entry name" value="Tryp_SPc"/>
    <property type="match status" value="1"/>
</dbReference>
<organism evidence="3 4">
    <name type="scientific">Rhodanobacter denitrificans</name>
    <dbReference type="NCBI Taxonomy" id="666685"/>
    <lineage>
        <taxon>Bacteria</taxon>
        <taxon>Pseudomonadati</taxon>
        <taxon>Pseudomonadota</taxon>
        <taxon>Gammaproteobacteria</taxon>
        <taxon>Lysobacterales</taxon>
        <taxon>Rhodanobacteraceae</taxon>
        <taxon>Rhodanobacter</taxon>
    </lineage>
</organism>
<dbReference type="Gene3D" id="2.40.10.10">
    <property type="entry name" value="Trypsin-like serine proteases"/>
    <property type="match status" value="1"/>
</dbReference>
<dbReference type="AlphaFoldDB" id="A0A2W5KA30"/>
<name>A0A2W5KA30_9GAMM</name>
<evidence type="ECO:0000313" key="4">
    <source>
        <dbReference type="Proteomes" id="UP000249046"/>
    </source>
</evidence>
<dbReference type="PROSITE" id="PS00134">
    <property type="entry name" value="TRYPSIN_HIS"/>
    <property type="match status" value="1"/>
</dbReference>
<dbReference type="GO" id="GO:0004252">
    <property type="term" value="F:serine-type endopeptidase activity"/>
    <property type="evidence" value="ECO:0007669"/>
    <property type="project" value="InterPro"/>
</dbReference>